<gene>
    <name evidence="1" type="ORF">I7822_25860</name>
</gene>
<proteinExistence type="predicted"/>
<organism evidence="1 2">
    <name type="scientific">Metabacillus bambusae</name>
    <dbReference type="NCBI Taxonomy" id="2795218"/>
    <lineage>
        <taxon>Bacteria</taxon>
        <taxon>Bacillati</taxon>
        <taxon>Bacillota</taxon>
        <taxon>Bacilli</taxon>
        <taxon>Bacillales</taxon>
        <taxon>Bacillaceae</taxon>
        <taxon>Metabacillus</taxon>
    </lineage>
</organism>
<name>A0ABS3N9U0_9BACI</name>
<accession>A0ABS3N9U0</accession>
<evidence type="ECO:0000313" key="1">
    <source>
        <dbReference type="EMBL" id="MBO1515055.1"/>
    </source>
</evidence>
<protein>
    <submittedName>
        <fullName evidence="1">Uncharacterized protein</fullName>
    </submittedName>
</protein>
<sequence length="125" mass="14503">MIKKLKESLLGENTMYLGEKRVEIKKLTPNLWRQLFETIDKLPGLIVQVLLAPKEEFYSYMVSVCQIAMDEFIEIVSLLTGLEKEYIDDKVGLDEIITFLIRIIKRNNLGEVAKNLKSLLSKKDR</sequence>
<comment type="caution">
    <text evidence="1">The sequence shown here is derived from an EMBL/GenBank/DDBJ whole genome shotgun (WGS) entry which is preliminary data.</text>
</comment>
<dbReference type="EMBL" id="JAGDEL010000030">
    <property type="protein sequence ID" value="MBO1515055.1"/>
    <property type="molecule type" value="Genomic_DNA"/>
</dbReference>
<reference evidence="1 2" key="1">
    <citation type="submission" date="2021-03" db="EMBL/GenBank/DDBJ databases">
        <title>Whole genome sequence of Metabacillus bambusae BG109.</title>
        <authorList>
            <person name="Jeong J.W."/>
        </authorList>
    </citation>
    <scope>NUCLEOTIDE SEQUENCE [LARGE SCALE GENOMIC DNA]</scope>
    <source>
        <strain evidence="1 2">BG109</strain>
    </source>
</reference>
<dbReference type="RefSeq" id="WP_207981947.1">
    <property type="nucleotide sequence ID" value="NZ_JAGDEL010000030.1"/>
</dbReference>
<dbReference type="Proteomes" id="UP000663981">
    <property type="component" value="Unassembled WGS sequence"/>
</dbReference>
<keyword evidence="2" id="KW-1185">Reference proteome</keyword>
<evidence type="ECO:0000313" key="2">
    <source>
        <dbReference type="Proteomes" id="UP000663981"/>
    </source>
</evidence>